<dbReference type="OrthoDB" id="1059846at2"/>
<keyword evidence="2" id="KW-1185">Reference proteome</keyword>
<evidence type="ECO:0000313" key="2">
    <source>
        <dbReference type="Proteomes" id="UP000238426"/>
    </source>
</evidence>
<accession>A0A2T1N9V2</accession>
<dbReference type="EMBL" id="PXOQ01000009">
    <property type="protein sequence ID" value="PSG88657.1"/>
    <property type="molecule type" value="Genomic_DNA"/>
</dbReference>
<dbReference type="Pfam" id="PF13692">
    <property type="entry name" value="Glyco_trans_1_4"/>
    <property type="match status" value="1"/>
</dbReference>
<dbReference type="SUPFAM" id="SSF53756">
    <property type="entry name" value="UDP-Glycosyltransferase/glycogen phosphorylase"/>
    <property type="match status" value="1"/>
</dbReference>
<comment type="caution">
    <text evidence="1">The sequence shown here is derived from an EMBL/GenBank/DDBJ whole genome shotgun (WGS) entry which is preliminary data.</text>
</comment>
<organism evidence="1 2">
    <name type="scientific">Aurantibacter aestuarii</name>
    <dbReference type="NCBI Taxonomy" id="1266046"/>
    <lineage>
        <taxon>Bacteria</taxon>
        <taxon>Pseudomonadati</taxon>
        <taxon>Bacteroidota</taxon>
        <taxon>Flavobacteriia</taxon>
        <taxon>Flavobacteriales</taxon>
        <taxon>Flavobacteriaceae</taxon>
        <taxon>Aurantibacter</taxon>
    </lineage>
</organism>
<dbReference type="AlphaFoldDB" id="A0A2T1N9V2"/>
<dbReference type="Gene3D" id="3.40.50.2000">
    <property type="entry name" value="Glycogen Phosphorylase B"/>
    <property type="match status" value="1"/>
</dbReference>
<proteinExistence type="predicted"/>
<dbReference type="PANTHER" id="PTHR12526">
    <property type="entry name" value="GLYCOSYLTRANSFERASE"/>
    <property type="match status" value="1"/>
</dbReference>
<sequence>MKLLYFYPENPLSHNQGNNLRAYQLLQYFKFKGFQVDFVAQESHIKNAFTLNDIETLTKNNLIRRGTLLKRRKRSGLKYAFSRIVLLYKSLFNNYKKVFDRIRFGQIKDLKTFIAKESYDIVIISYAYNYRLIDEIDFGKAIKILDTHDFLSAQFNRPDLFNKEISIANLFDYVWSISIEEDFLYSQFLNKKSYLIPHANKINKCETTIKSEIDVIYVASKNHHNIVAINWFMDSVLPLLNPNINITIIGKITEVVKASNNVICVPFAEQLEPFYQQSKIAICPMFTGTGLKIKVVEALSFGLPVVCNKRGVDGLLNKTSNGCLVTNKANEFADYINRLMDNQDFYDKNKTEAVSFYNQTLSTSSVYKQLDTFFEDAI</sequence>
<name>A0A2T1N9V2_9FLAO</name>
<gene>
    <name evidence="1" type="ORF">C7H52_10210</name>
</gene>
<dbReference type="RefSeq" id="WP_106463797.1">
    <property type="nucleotide sequence ID" value="NZ_PXOQ01000009.1"/>
</dbReference>
<protein>
    <submittedName>
        <fullName evidence="1">Glycosyl transferase family 1</fullName>
    </submittedName>
</protein>
<keyword evidence="1" id="KW-0808">Transferase</keyword>
<dbReference type="Proteomes" id="UP000238426">
    <property type="component" value="Unassembled WGS sequence"/>
</dbReference>
<evidence type="ECO:0000313" key="1">
    <source>
        <dbReference type="EMBL" id="PSG88657.1"/>
    </source>
</evidence>
<dbReference type="GO" id="GO:0016740">
    <property type="term" value="F:transferase activity"/>
    <property type="evidence" value="ECO:0007669"/>
    <property type="project" value="UniProtKB-KW"/>
</dbReference>
<dbReference type="PANTHER" id="PTHR12526:SF630">
    <property type="entry name" value="GLYCOSYLTRANSFERASE"/>
    <property type="match status" value="1"/>
</dbReference>
<reference evidence="1 2" key="1">
    <citation type="submission" date="2018-03" db="EMBL/GenBank/DDBJ databases">
        <title>Mesoflavibacter sp. HG37 and Mesoflavibacter sp. HG96 sp.nov., two marine bacteria isolated from seawater of Western Pacific Ocean.</title>
        <authorList>
            <person name="Cheng H."/>
            <person name="Wu Y.-H."/>
            <person name="Guo L.-L."/>
            <person name="Xu X.-W."/>
        </authorList>
    </citation>
    <scope>NUCLEOTIDE SEQUENCE [LARGE SCALE GENOMIC DNA]</scope>
    <source>
        <strain evidence="1 2">KCTC 32269</strain>
    </source>
</reference>